<keyword evidence="1" id="KW-0539">Nucleus</keyword>
<feature type="region of interest" description="Disordered" evidence="2">
    <location>
        <begin position="1"/>
        <end position="30"/>
    </location>
</feature>
<evidence type="ECO:0000256" key="2">
    <source>
        <dbReference type="SAM" id="MobiDB-lite"/>
    </source>
</evidence>
<dbReference type="InterPro" id="IPR001005">
    <property type="entry name" value="SANT/Myb"/>
</dbReference>
<accession>A0A8J2T142</accession>
<feature type="region of interest" description="Disordered" evidence="2">
    <location>
        <begin position="118"/>
        <end position="177"/>
    </location>
</feature>
<evidence type="ECO:0000256" key="1">
    <source>
        <dbReference type="ARBA" id="ARBA00023242"/>
    </source>
</evidence>
<comment type="caution">
    <text evidence="4">The sequence shown here is derived from an EMBL/GenBank/DDBJ whole genome shotgun (WGS) entry which is preliminary data.</text>
</comment>
<dbReference type="AlphaFoldDB" id="A0A8J2T142"/>
<evidence type="ECO:0000313" key="4">
    <source>
        <dbReference type="EMBL" id="CAH0378274.1"/>
    </source>
</evidence>
<dbReference type="Proteomes" id="UP000789595">
    <property type="component" value="Unassembled WGS sequence"/>
</dbReference>
<name>A0A8J2T142_9STRA</name>
<dbReference type="SUPFAM" id="SSF46689">
    <property type="entry name" value="Homeodomain-like"/>
    <property type="match status" value="1"/>
</dbReference>
<dbReference type="EMBL" id="CAKKNE010000005">
    <property type="protein sequence ID" value="CAH0378274.1"/>
    <property type="molecule type" value="Genomic_DNA"/>
</dbReference>
<evidence type="ECO:0000313" key="5">
    <source>
        <dbReference type="Proteomes" id="UP000789595"/>
    </source>
</evidence>
<keyword evidence="5" id="KW-1185">Reference proteome</keyword>
<feature type="compositionally biased region" description="Low complexity" evidence="2">
    <location>
        <begin position="129"/>
        <end position="161"/>
    </location>
</feature>
<dbReference type="OrthoDB" id="118550at2759"/>
<dbReference type="PANTHER" id="PTHR12802">
    <property type="entry name" value="SWI/SNF COMPLEX-RELATED"/>
    <property type="match status" value="1"/>
</dbReference>
<protein>
    <recommendedName>
        <fullName evidence="3">Myb-like domain-containing protein</fullName>
    </recommendedName>
</protein>
<feature type="domain" description="Myb-like" evidence="3">
    <location>
        <begin position="21"/>
        <end position="108"/>
    </location>
</feature>
<dbReference type="Gene3D" id="1.10.10.60">
    <property type="entry name" value="Homeodomain-like"/>
    <property type="match status" value="1"/>
</dbReference>
<reference evidence="4" key="1">
    <citation type="submission" date="2021-11" db="EMBL/GenBank/DDBJ databases">
        <authorList>
            <consortium name="Genoscope - CEA"/>
            <person name="William W."/>
        </authorList>
    </citation>
    <scope>NUCLEOTIDE SEQUENCE</scope>
</reference>
<dbReference type="InterPro" id="IPR009057">
    <property type="entry name" value="Homeodomain-like_sf"/>
</dbReference>
<dbReference type="PROSITE" id="PS50090">
    <property type="entry name" value="MYB_LIKE"/>
    <property type="match status" value="1"/>
</dbReference>
<sequence length="221" mass="23708">MTRSGGAGRAKPPAARAKPPKTKTNEGRWTDEEHRKFLEAYEAMVAVDPARRRWPNVAAAVGVEINECRAGIASMARIRCERRQGLSTQAAVGTRSTTQCRSHAQKYFKKLRRAAKKRRAVPAAPAPPVVVTDSDSSLDVSSTSRSPRAAAAPPQADYAAVPTPPVQPREGSFDDSLSPTSALLREPIVDDRALTVDDAPHLTGPISSWASLSMLDPGFTA</sequence>
<organism evidence="4 5">
    <name type="scientific">Pelagomonas calceolata</name>
    <dbReference type="NCBI Taxonomy" id="35677"/>
    <lineage>
        <taxon>Eukaryota</taxon>
        <taxon>Sar</taxon>
        <taxon>Stramenopiles</taxon>
        <taxon>Ochrophyta</taxon>
        <taxon>Pelagophyceae</taxon>
        <taxon>Pelagomonadales</taxon>
        <taxon>Pelagomonadaceae</taxon>
        <taxon>Pelagomonas</taxon>
    </lineage>
</organism>
<gene>
    <name evidence="4" type="ORF">PECAL_5P27910</name>
</gene>
<evidence type="ECO:0000259" key="3">
    <source>
        <dbReference type="PROSITE" id="PS50090"/>
    </source>
</evidence>
<proteinExistence type="predicted"/>